<dbReference type="FunFam" id="1.10.238.10:FF:000063">
    <property type="entry name" value="Voltage-dependent N-type calcium channel subunit alpha"/>
    <property type="match status" value="1"/>
</dbReference>
<feature type="region of interest" description="Disordered" evidence="19">
    <location>
        <begin position="992"/>
        <end position="1061"/>
    </location>
</feature>
<feature type="domain" description="EF-hand" evidence="21">
    <location>
        <begin position="784"/>
        <end position="819"/>
    </location>
</feature>
<evidence type="ECO:0000256" key="15">
    <source>
        <dbReference type="ARBA" id="ARBA00023303"/>
    </source>
</evidence>
<keyword evidence="15" id="KW-0407">Ion channel</keyword>
<dbReference type="GO" id="GO:0005891">
    <property type="term" value="C:voltage-gated calcium channel complex"/>
    <property type="evidence" value="ECO:0007669"/>
    <property type="project" value="InterPro"/>
</dbReference>
<feature type="compositionally biased region" description="Basic and acidic residues" evidence="19">
    <location>
        <begin position="1033"/>
        <end position="1043"/>
    </location>
</feature>
<reference evidence="23" key="1">
    <citation type="submission" date="2022-11" db="UniProtKB">
        <authorList>
            <consortium name="WormBaseParasite"/>
        </authorList>
    </citation>
    <scope>IDENTIFICATION</scope>
</reference>
<evidence type="ECO:0000256" key="1">
    <source>
        <dbReference type="ARBA" id="ARBA00004141"/>
    </source>
</evidence>
<evidence type="ECO:0000256" key="11">
    <source>
        <dbReference type="ARBA" id="ARBA00022989"/>
    </source>
</evidence>
<keyword evidence="13 20" id="KW-0472">Membrane</keyword>
<name>A0A915BGX7_PARUN</name>
<evidence type="ECO:0000256" key="19">
    <source>
        <dbReference type="SAM" id="MobiDB-lite"/>
    </source>
</evidence>
<feature type="compositionally biased region" description="Polar residues" evidence="19">
    <location>
        <begin position="997"/>
        <end position="1006"/>
    </location>
</feature>
<feature type="region of interest" description="Disordered" evidence="19">
    <location>
        <begin position="1225"/>
        <end position="1246"/>
    </location>
</feature>
<feature type="compositionally biased region" description="Polar residues" evidence="19">
    <location>
        <begin position="1232"/>
        <end position="1246"/>
    </location>
</feature>
<dbReference type="WBParaSite" id="PgR039_g027_t03">
    <property type="protein sequence ID" value="PgR039_g027_t03"/>
    <property type="gene ID" value="PgR039_g027"/>
</dbReference>
<evidence type="ECO:0000256" key="9">
    <source>
        <dbReference type="ARBA" id="ARBA00022837"/>
    </source>
</evidence>
<dbReference type="InterPro" id="IPR014873">
    <property type="entry name" value="VDCC_a1su_IQ"/>
</dbReference>
<feature type="region of interest" description="Disordered" evidence="19">
    <location>
        <begin position="951"/>
        <end position="980"/>
    </location>
</feature>
<dbReference type="GO" id="GO:0005509">
    <property type="term" value="F:calcium ion binding"/>
    <property type="evidence" value="ECO:0007669"/>
    <property type="project" value="InterPro"/>
</dbReference>
<evidence type="ECO:0000256" key="6">
    <source>
        <dbReference type="ARBA" id="ARBA00022692"/>
    </source>
</evidence>
<feature type="binding site" evidence="16">
    <location>
        <position position="420"/>
    </location>
    <ligand>
        <name>Ca(2+)</name>
        <dbReference type="ChEBI" id="CHEBI:29108"/>
    </ligand>
</feature>
<dbReference type="GO" id="GO:0045202">
    <property type="term" value="C:synapse"/>
    <property type="evidence" value="ECO:0007669"/>
    <property type="project" value="GOC"/>
</dbReference>
<dbReference type="SUPFAM" id="SSF81324">
    <property type="entry name" value="Voltage-gated potassium channels"/>
    <property type="match status" value="2"/>
</dbReference>
<dbReference type="Gene3D" id="1.10.287.70">
    <property type="match status" value="3"/>
</dbReference>
<sequence length="1301" mass="147719">NSLKEKTKSGGIIFAFVCISYEVDVKFNFPNMHPYTHFDTFPVALITVFQILTGEDWNEVMYLAIESQGGVYGGGMVYCVYFIVLVLFGNYTLLNVFLAIAVDNLANAQELTAAEEADERANELSEDSETIDEQDGECAIDMEGKTATDLCQVQHELDEEYEEEESPFGGPKPMVPYSSMFIFSPTNPFRVIVHSMVCTKYFEMMVMGVICFSSIALSAEDPVDEDNPRNNVLQYMDYCFTGVFAFEMCLKLIDQGVLLHRGSYCRDFWNLLDGIVVICALVAFAFAGTEGTAGKNLNTIKSLRVLRVLRPLKTIKRIPKLKAVFDCVVNSLKNVFNILIVYFLFQFIFGVIAVQLFNGKFFFCTDKTKRYAHECHGQFFVFENQDEPPRVEVREWRLRPFNYDNTINAMLTLFVVTTGEGWPGIRQNSMDTTEEDQGPSPFFRVEVALFYVMFFIVFPFFFVNIFVALIIITFQEQGEAELSEGDLDKNQKQCIDFALNARPRSLFMPEDKNSMKYRIWRLVTSTPFEYFIMAMICCNTIILMMKFHGNSEFYEKILRFFNTALTAVFTVESILKILAFGVRNYFRDGWNRFDFITVVGSITDALVTEFGGHFVSLGFLRLFRAARLIRLLQQGYTIRILLWTFVQSFKALPYVCLLIGMLFFIYAIVGMQVFGNIWLDNTTEINRHNNFQSFFNSVILLFRCATGEAWQDIMMACTAGKYCAKPNTFEMNLVKGPTCGTQMSYAYFTSFVFLSSFLMLNLFVAVIMDNFDYLTRDSSILGPHHLDEFIRVWADYDPAATGRIHYTDMYEMLRNIAPPVGFGRKCPYRLAYKHLIRMNMPVAEDGTVHFTTTLFALIRESLSIKMRPVEEMDEADEELRQTLRKIWPLKAKKNMIDLVVPPNTDLCYQRLTVGKIYAGLLILENYRAKKSGTERPYSLFSTLVDTIKAAKSSDSIERENQTPDQRQQRPPPAPERMSATRRLSDMFSRIRARDVNINVSQTQKLLPSTRSRSPSPHYKSNIPRSPTPPSPSERYDDYVRGPSDRSAYGGRSMGAARHPLQQPRPTLLYRRPDETQGAVYAPVARNRLPMPPYDDERNSFLVDGHLPNRTPRRYSPMSAGYRPYPVVGTPQAFSEEEEPVPSSVRQRRLPLIGSMPLASMLSPNRNEYYSSPVVSPRSTYSAYHTQHGEPLPAYYTPPAEIPSPSPASAADFQVYGPSVYGSRLSPGYRRPGNSSNGPQFTLPSTSGAHGAPTMVYAGAVAANVSRDMSCGAAHTHVIQAQPGNVPLSDSENEDESKWAIV</sequence>
<keyword evidence="18" id="KW-0175">Coiled coil</keyword>
<keyword evidence="14" id="KW-0325">Glycoprotein</keyword>
<feature type="transmembrane region" description="Helical" evidence="20">
    <location>
        <begin position="652"/>
        <end position="679"/>
    </location>
</feature>
<dbReference type="GO" id="GO:0008331">
    <property type="term" value="F:high voltage-gated calcium channel activity"/>
    <property type="evidence" value="ECO:0007669"/>
    <property type="project" value="TreeGrafter"/>
</dbReference>
<dbReference type="PROSITE" id="PS50222">
    <property type="entry name" value="EF_HAND_2"/>
    <property type="match status" value="1"/>
</dbReference>
<keyword evidence="2" id="KW-0813">Transport</keyword>
<feature type="coiled-coil region" evidence="18">
    <location>
        <begin position="107"/>
        <end position="134"/>
    </location>
</feature>
<evidence type="ECO:0000256" key="10">
    <source>
        <dbReference type="ARBA" id="ARBA00022882"/>
    </source>
</evidence>
<keyword evidence="22" id="KW-1185">Reference proteome</keyword>
<keyword evidence="10 17" id="KW-0851">Voltage-gated channel</keyword>
<feature type="transmembrane region" description="Helical" evidence="20">
    <location>
        <begin position="335"/>
        <end position="357"/>
    </location>
</feature>
<feature type="transmembrane region" description="Helical" evidence="20">
    <location>
        <begin position="448"/>
        <end position="474"/>
    </location>
</feature>
<evidence type="ECO:0000256" key="2">
    <source>
        <dbReference type="ARBA" id="ARBA00022448"/>
    </source>
</evidence>
<evidence type="ECO:0000256" key="20">
    <source>
        <dbReference type="SAM" id="Phobius"/>
    </source>
</evidence>
<dbReference type="PANTHER" id="PTHR45628">
    <property type="entry name" value="VOLTAGE-DEPENDENT CALCIUM CHANNEL TYPE A SUBUNIT ALPHA-1"/>
    <property type="match status" value="1"/>
</dbReference>
<keyword evidence="9 16" id="KW-0106">Calcium</keyword>
<keyword evidence="6 20" id="KW-0812">Transmembrane</keyword>
<evidence type="ECO:0000256" key="18">
    <source>
        <dbReference type="SAM" id="Coils"/>
    </source>
</evidence>
<evidence type="ECO:0000256" key="17">
    <source>
        <dbReference type="RuleBase" id="RU003808"/>
    </source>
</evidence>
<keyword evidence="7 16" id="KW-0479">Metal-binding</keyword>
<dbReference type="InterPro" id="IPR050599">
    <property type="entry name" value="VDCC_alpha-1_subunit"/>
</dbReference>
<evidence type="ECO:0000256" key="5">
    <source>
        <dbReference type="ARBA" id="ARBA00022673"/>
    </source>
</evidence>
<feature type="transmembrane region" description="Helical" evidence="20">
    <location>
        <begin position="745"/>
        <end position="768"/>
    </location>
</feature>
<evidence type="ECO:0000256" key="16">
    <source>
        <dbReference type="PIRSR" id="PIRSR602077-1"/>
    </source>
</evidence>
<organism evidence="22 23">
    <name type="scientific">Parascaris univalens</name>
    <name type="common">Nematode worm</name>
    <dbReference type="NCBI Taxonomy" id="6257"/>
    <lineage>
        <taxon>Eukaryota</taxon>
        <taxon>Metazoa</taxon>
        <taxon>Ecdysozoa</taxon>
        <taxon>Nematoda</taxon>
        <taxon>Chromadorea</taxon>
        <taxon>Rhabditida</taxon>
        <taxon>Spirurina</taxon>
        <taxon>Ascaridomorpha</taxon>
        <taxon>Ascaridoidea</taxon>
        <taxon>Ascarididae</taxon>
        <taxon>Parascaris</taxon>
    </lineage>
</organism>
<feature type="transmembrane region" description="Helical" evidence="20">
    <location>
        <begin position="595"/>
        <end position="616"/>
    </location>
</feature>
<comment type="similarity">
    <text evidence="17">Belongs to the calcium channel alpha-1 subunit (TC 1.A.1.11) family.</text>
</comment>
<dbReference type="Pfam" id="PF16905">
    <property type="entry name" value="GPHH"/>
    <property type="match status" value="1"/>
</dbReference>
<dbReference type="Pfam" id="PF08763">
    <property type="entry name" value="Ca_chan_IQ"/>
    <property type="match status" value="1"/>
</dbReference>
<proteinExistence type="inferred from homology"/>
<evidence type="ECO:0000256" key="8">
    <source>
        <dbReference type="ARBA" id="ARBA00022737"/>
    </source>
</evidence>
<evidence type="ECO:0000256" key="3">
    <source>
        <dbReference type="ARBA" id="ARBA00022553"/>
    </source>
</evidence>
<feature type="transmembrane region" description="Helical" evidence="20">
    <location>
        <begin position="80"/>
        <end position="102"/>
    </location>
</feature>
<dbReference type="PRINTS" id="PR00167">
    <property type="entry name" value="CACHANNEL"/>
</dbReference>
<dbReference type="FunFam" id="1.10.287.70:FF:000023">
    <property type="entry name" value="Voltage-dependent R-type calcium channel subunit alpha"/>
    <property type="match status" value="1"/>
</dbReference>
<dbReference type="InterPro" id="IPR002048">
    <property type="entry name" value="EF_hand_dom"/>
</dbReference>
<comment type="subcellular location">
    <subcellularLocation>
        <location evidence="1 17">Membrane</location>
        <topology evidence="1 17">Multi-pass membrane protein</topology>
    </subcellularLocation>
</comment>
<evidence type="ECO:0000256" key="12">
    <source>
        <dbReference type="ARBA" id="ARBA00023065"/>
    </source>
</evidence>
<dbReference type="GO" id="GO:0098703">
    <property type="term" value="P:calcium ion import across plasma membrane"/>
    <property type="evidence" value="ECO:0007669"/>
    <property type="project" value="TreeGrafter"/>
</dbReference>
<feature type="transmembrane region" description="Helical" evidence="20">
    <location>
        <begin position="271"/>
        <end position="289"/>
    </location>
</feature>
<evidence type="ECO:0000256" key="4">
    <source>
        <dbReference type="ARBA" id="ARBA00022568"/>
    </source>
</evidence>
<dbReference type="FunFam" id="1.20.120.350:FF:000011">
    <property type="entry name" value="Voltage-dependent N-type calcium channel subunit alpha"/>
    <property type="match status" value="1"/>
</dbReference>
<keyword evidence="5 17" id="KW-0107">Calcium channel</keyword>
<feature type="region of interest" description="Disordered" evidence="19">
    <location>
        <begin position="1281"/>
        <end position="1301"/>
    </location>
</feature>
<evidence type="ECO:0000313" key="23">
    <source>
        <dbReference type="WBParaSite" id="PgR039_g027_t03"/>
    </source>
</evidence>
<keyword evidence="3" id="KW-0597">Phosphoprotein</keyword>
<dbReference type="GO" id="GO:0007268">
    <property type="term" value="P:chemical synaptic transmission"/>
    <property type="evidence" value="ECO:0007669"/>
    <property type="project" value="TreeGrafter"/>
</dbReference>
<dbReference type="InterPro" id="IPR005821">
    <property type="entry name" value="Ion_trans_dom"/>
</dbReference>
<keyword evidence="8" id="KW-0677">Repeat</keyword>
<dbReference type="Gene3D" id="1.10.238.10">
    <property type="entry name" value="EF-hand"/>
    <property type="match status" value="1"/>
</dbReference>
<dbReference type="InterPro" id="IPR031649">
    <property type="entry name" value="GPHH_dom"/>
</dbReference>
<dbReference type="Proteomes" id="UP000887569">
    <property type="component" value="Unplaced"/>
</dbReference>
<dbReference type="FunFam" id="1.20.120.350:FF:000013">
    <property type="entry name" value="Voltage-dependent N-type calcium channel subunit alpha"/>
    <property type="match status" value="1"/>
</dbReference>
<evidence type="ECO:0000256" key="14">
    <source>
        <dbReference type="ARBA" id="ARBA00023180"/>
    </source>
</evidence>
<keyword evidence="11 20" id="KW-1133">Transmembrane helix</keyword>
<evidence type="ECO:0000259" key="21">
    <source>
        <dbReference type="PROSITE" id="PS50222"/>
    </source>
</evidence>
<evidence type="ECO:0000313" key="22">
    <source>
        <dbReference type="Proteomes" id="UP000887569"/>
    </source>
</evidence>
<protein>
    <submittedName>
        <fullName evidence="23">Ion transport domain-containing protein</fullName>
    </submittedName>
</protein>
<feature type="transmembrane region" description="Helical" evidence="20">
    <location>
        <begin position="530"/>
        <end position="548"/>
    </location>
</feature>
<dbReference type="Pfam" id="PF00520">
    <property type="entry name" value="Ion_trans"/>
    <property type="match status" value="3"/>
</dbReference>
<dbReference type="InterPro" id="IPR027359">
    <property type="entry name" value="Volt_channel_dom_sf"/>
</dbReference>
<dbReference type="SMART" id="SM01062">
    <property type="entry name" value="Ca_chan_IQ"/>
    <property type="match status" value="1"/>
</dbReference>
<feature type="transmembrane region" description="Helical" evidence="20">
    <location>
        <begin position="560"/>
        <end position="583"/>
    </location>
</feature>
<keyword evidence="4 17" id="KW-0109">Calcium transport</keyword>
<feature type="compositionally biased region" description="Low complexity" evidence="19">
    <location>
        <begin position="1007"/>
        <end position="1016"/>
    </location>
</feature>
<evidence type="ECO:0000256" key="13">
    <source>
        <dbReference type="ARBA" id="ARBA00023136"/>
    </source>
</evidence>
<keyword evidence="12" id="KW-0406">Ion transport</keyword>
<dbReference type="Gene3D" id="1.20.120.350">
    <property type="entry name" value="Voltage-gated potassium channels. Chain C"/>
    <property type="match status" value="2"/>
</dbReference>
<dbReference type="PANTHER" id="PTHR45628:SF7">
    <property type="entry name" value="VOLTAGE-DEPENDENT CALCIUM CHANNEL TYPE A SUBUNIT ALPHA-1"/>
    <property type="match status" value="1"/>
</dbReference>
<evidence type="ECO:0000256" key="7">
    <source>
        <dbReference type="ARBA" id="ARBA00022723"/>
    </source>
</evidence>
<dbReference type="InterPro" id="IPR002077">
    <property type="entry name" value="VDCCAlpha1"/>
</dbReference>
<accession>A0A915BGX7</accession>